<dbReference type="InterPro" id="IPR013083">
    <property type="entry name" value="Znf_RING/FYVE/PHD"/>
</dbReference>
<evidence type="ECO:0000313" key="19">
    <source>
        <dbReference type="Proteomes" id="UP000265515"/>
    </source>
</evidence>
<evidence type="ECO:0000256" key="8">
    <source>
        <dbReference type="ARBA" id="ARBA00022806"/>
    </source>
</evidence>
<keyword evidence="3" id="KW-0479">Metal-binding</keyword>
<keyword evidence="7" id="KW-0378">Hydrolase</keyword>
<dbReference type="Gene3D" id="3.40.50.300">
    <property type="entry name" value="P-loop containing nucleotide triphosphate hydrolases"/>
    <property type="match status" value="1"/>
</dbReference>
<organism evidence="18 19">
    <name type="scientific">Chara braunii</name>
    <name type="common">Braun's stonewort</name>
    <dbReference type="NCBI Taxonomy" id="69332"/>
    <lineage>
        <taxon>Eukaryota</taxon>
        <taxon>Viridiplantae</taxon>
        <taxon>Streptophyta</taxon>
        <taxon>Charophyceae</taxon>
        <taxon>Charales</taxon>
        <taxon>Characeae</taxon>
        <taxon>Chara</taxon>
    </lineage>
</organism>
<dbReference type="PROSITE" id="PS00518">
    <property type="entry name" value="ZF_RING_1"/>
    <property type="match status" value="1"/>
</dbReference>
<name>A0A388LEU3_CHABU</name>
<feature type="region of interest" description="Disordered" evidence="14">
    <location>
        <begin position="174"/>
        <end position="219"/>
    </location>
</feature>
<dbReference type="SUPFAM" id="SSF57850">
    <property type="entry name" value="RING/U-box"/>
    <property type="match status" value="1"/>
</dbReference>
<dbReference type="InterPro" id="IPR001841">
    <property type="entry name" value="Znf_RING"/>
</dbReference>
<dbReference type="Pfam" id="PF00271">
    <property type="entry name" value="Helicase_C"/>
    <property type="match status" value="1"/>
</dbReference>
<dbReference type="InterPro" id="IPR017907">
    <property type="entry name" value="Znf_RING_CS"/>
</dbReference>
<evidence type="ECO:0000256" key="6">
    <source>
        <dbReference type="ARBA" id="ARBA00022771"/>
    </source>
</evidence>
<dbReference type="PROSITE" id="PS50089">
    <property type="entry name" value="ZF_RING_2"/>
    <property type="match status" value="1"/>
</dbReference>
<feature type="region of interest" description="Disordered" evidence="14">
    <location>
        <begin position="61"/>
        <end position="127"/>
    </location>
</feature>
<keyword evidence="9" id="KW-0862">Zinc</keyword>
<dbReference type="InterPro" id="IPR014001">
    <property type="entry name" value="Helicase_ATP-bd"/>
</dbReference>
<evidence type="ECO:0000256" key="3">
    <source>
        <dbReference type="ARBA" id="ARBA00022723"/>
    </source>
</evidence>
<evidence type="ECO:0000259" key="16">
    <source>
        <dbReference type="PROSITE" id="PS51192"/>
    </source>
</evidence>
<dbReference type="GO" id="GO:0005634">
    <property type="term" value="C:nucleus"/>
    <property type="evidence" value="ECO:0007669"/>
    <property type="project" value="UniProtKB-SubCell"/>
</dbReference>
<sequence>MASSMYERAIEEMRDVVGEDPTDTELMHCLHLAKLDVYKAINNYFDMPKSSSFMYSAGRRQASGGSQYRPSLSPSPQKYDYLPSRALVSPTRPVSLSSPGRESGPSAQKALVSPPRSGGAYGGGANGVADRRIGSGLDLPRSPGYEGAVRSSSVGTLADLTAAHRAAALTGKTGEISGPAVRPAARGGREGGIGLGSSVKEPIVVSSSPSSPKRKVPKLPYDEDPDEWLFFRETILCGYSLCRGSKLEGGEALTFSFPKNWTPASQGGSQDWRRGRPAFRSGQNVEIVRFSTHRAGEVGRLPAEWAKCLVPLVGSKMVLVEGSCVSAPPYLSIMDNINITLRIFVKKALFKNSAVPMGNATAALSDTTTGNPFSSLMKLLNLSPVQKAEFTPEDFYSRKRSLALDLATPGQGSAGKRPCGIVTGTAWLSMENQRKKEGGSVASDGEDGAGPLSDSDVSQICGVTGYTELKEAEPPATVLCELRPYQKEALWWMTNLEGGSIVEETAKTLHPCWESHRLADEGGTLFYHNVFSGDVTLEFPSALQKARGGILADAMGLGKTVMTIALLMTNIGRGGGAAKKVIERACVSNGESGECIEGGRTTHGKAAKDKTSGELGGCIEGGHATCSKAVKDERSGDLGECIEGGHTARGETAKDKISGELGECIEGGHTTRSKAAKDNISGELGLCIEGGHTTRGELGECVDGGLIARGGAAENKKSGESGECIEGEQTTRSKAAKNKRSGTGSNGYVAIENGNSAVPATQQEDGRVDGDNVDLVEDRVQQTRAACTTNGSQGQKDTEAGDEIVATDAAGKDGDGASADINGPEDVMIKRKKKARKGGGTLIVCPMTLLSQWKAECETHVQEGAVSVYAHYGSDRARECSALLDYDIVITTYGVLAAEANRENFLEEGSLHSVHWYRVVLDEAHMIKNWKSQSAKAVFHLTSDRRWCLTGTPIQNQLDDIFSLLHFLRVEPWSNWGWFFKLIQKPYEDGDERSLKLLQAILKPLMLRRTKETTDRLGRPILVLPPSHTKVIECELTDAERDFYDALYKKSKVKFDTFVQQGRVLHNYASILELLLRLRQCCDHPFLVLSRGDTSEYSDLDKLAARFLSRGTVARKGGSQGDDGLGPEGRSLPVLTKGYVENVVNDLKKGEKVECPICLEAAEDAVLTPCAHCLCRECLLASWRTTGGGSCPVCRQPMTKQDLITAPTESRFRIDVEKSWQESAKVTALFNELDPLRQTGAKSIVFSQWTAFLDLLEIPLKRKKFSFVRLDGSLSQHNREKAIRDFSTNPDVTVMLISLKAGGVGINLTAASNAFLLDPWWNPAVEEQAIMRIHRIGQKNAVNIRRFIVKGTVEERMQQVQARKQRLVNGALTDQEVRSARIEELKMLFR</sequence>
<dbReference type="STRING" id="69332.A0A388LEU3"/>
<dbReference type="PANTHER" id="PTHR45626">
    <property type="entry name" value="TRANSCRIPTION TERMINATION FACTOR 2-RELATED"/>
    <property type="match status" value="1"/>
</dbReference>
<keyword evidence="19" id="KW-1185">Reference proteome</keyword>
<dbReference type="Pfam" id="PF00176">
    <property type="entry name" value="SNF2-rel_dom"/>
    <property type="match status" value="1"/>
</dbReference>
<dbReference type="InterPro" id="IPR049730">
    <property type="entry name" value="SNF2/RAD54-like_C"/>
</dbReference>
<gene>
    <name evidence="18" type="ORF">CBR_g31382</name>
</gene>
<dbReference type="GO" id="GO:0008094">
    <property type="term" value="F:ATP-dependent activity, acting on DNA"/>
    <property type="evidence" value="ECO:0007669"/>
    <property type="project" value="TreeGrafter"/>
</dbReference>
<dbReference type="Pfam" id="PF13920">
    <property type="entry name" value="zf-C3HC4_3"/>
    <property type="match status" value="1"/>
</dbReference>
<dbReference type="InterPro" id="IPR056450">
    <property type="entry name" value="UBA_RAD5A"/>
</dbReference>
<evidence type="ECO:0000256" key="9">
    <source>
        <dbReference type="ARBA" id="ARBA00022833"/>
    </source>
</evidence>
<comment type="caution">
    <text evidence="18">The sequence shown here is derived from an EMBL/GenBank/DDBJ whole genome shotgun (WGS) entry which is preliminary data.</text>
</comment>
<keyword evidence="12" id="KW-0539">Nucleus</keyword>
<dbReference type="InterPro" id="IPR027417">
    <property type="entry name" value="P-loop_NTPase"/>
</dbReference>
<dbReference type="InterPro" id="IPR000330">
    <property type="entry name" value="SNF2_N"/>
</dbReference>
<dbReference type="InterPro" id="IPR001650">
    <property type="entry name" value="Helicase_C-like"/>
</dbReference>
<keyword evidence="5" id="KW-0227">DNA damage</keyword>
<dbReference type="Gramene" id="GBG80826">
    <property type="protein sequence ID" value="GBG80826"/>
    <property type="gene ID" value="CBR_g31382"/>
</dbReference>
<dbReference type="Pfam" id="PF24559">
    <property type="entry name" value="UBA_RAD5A"/>
    <property type="match status" value="1"/>
</dbReference>
<keyword evidence="8" id="KW-0347">Helicase</keyword>
<dbReference type="PROSITE" id="PS51194">
    <property type="entry name" value="HELICASE_CTER"/>
    <property type="match status" value="1"/>
</dbReference>
<dbReference type="Gene3D" id="3.40.50.10810">
    <property type="entry name" value="Tandem AAA-ATPase domain"/>
    <property type="match status" value="2"/>
</dbReference>
<evidence type="ECO:0000256" key="7">
    <source>
        <dbReference type="ARBA" id="ARBA00022801"/>
    </source>
</evidence>
<dbReference type="GO" id="GO:0004386">
    <property type="term" value="F:helicase activity"/>
    <property type="evidence" value="ECO:0007669"/>
    <property type="project" value="UniProtKB-KW"/>
</dbReference>
<dbReference type="OMA" id="MGSPSMI"/>
<dbReference type="CDD" id="cd18793">
    <property type="entry name" value="SF2_C_SNF"/>
    <property type="match status" value="1"/>
</dbReference>
<comment type="similarity">
    <text evidence="2">Belongs to the SNF2/RAD54 helicase family. RAD16 subfamily.</text>
</comment>
<keyword evidence="11" id="KW-0234">DNA repair</keyword>
<evidence type="ECO:0000256" key="5">
    <source>
        <dbReference type="ARBA" id="ARBA00022763"/>
    </source>
</evidence>
<evidence type="ECO:0000256" key="2">
    <source>
        <dbReference type="ARBA" id="ARBA00008438"/>
    </source>
</evidence>
<evidence type="ECO:0000256" key="13">
    <source>
        <dbReference type="PROSITE-ProRule" id="PRU00175"/>
    </source>
</evidence>
<dbReference type="OrthoDB" id="448448at2759"/>
<dbReference type="SMART" id="SM00487">
    <property type="entry name" value="DEXDc"/>
    <property type="match status" value="1"/>
</dbReference>
<dbReference type="Proteomes" id="UP000265515">
    <property type="component" value="Unassembled WGS sequence"/>
</dbReference>
<dbReference type="PANTHER" id="PTHR45626:SF22">
    <property type="entry name" value="DNA REPAIR PROTEIN RAD5"/>
    <property type="match status" value="1"/>
</dbReference>
<feature type="region of interest" description="Disordered" evidence="14">
    <location>
        <begin position="713"/>
        <end position="749"/>
    </location>
</feature>
<reference evidence="18 19" key="1">
    <citation type="journal article" date="2018" name="Cell">
        <title>The Chara Genome: Secondary Complexity and Implications for Plant Terrestrialization.</title>
        <authorList>
            <person name="Nishiyama T."/>
            <person name="Sakayama H."/>
            <person name="Vries J.D."/>
            <person name="Buschmann H."/>
            <person name="Saint-Marcoux D."/>
            <person name="Ullrich K.K."/>
            <person name="Haas F.B."/>
            <person name="Vanderstraeten L."/>
            <person name="Becker D."/>
            <person name="Lang D."/>
            <person name="Vosolsobe S."/>
            <person name="Rombauts S."/>
            <person name="Wilhelmsson P.K.I."/>
            <person name="Janitza P."/>
            <person name="Kern R."/>
            <person name="Heyl A."/>
            <person name="Rumpler F."/>
            <person name="Villalobos L.I.A.C."/>
            <person name="Clay J.M."/>
            <person name="Skokan R."/>
            <person name="Toyoda A."/>
            <person name="Suzuki Y."/>
            <person name="Kagoshima H."/>
            <person name="Schijlen E."/>
            <person name="Tajeshwar N."/>
            <person name="Catarino B."/>
            <person name="Hetherington A.J."/>
            <person name="Saltykova A."/>
            <person name="Bonnot C."/>
            <person name="Breuninger H."/>
            <person name="Symeonidi A."/>
            <person name="Radhakrishnan G.V."/>
            <person name="Van Nieuwerburgh F."/>
            <person name="Deforce D."/>
            <person name="Chang C."/>
            <person name="Karol K.G."/>
            <person name="Hedrich R."/>
            <person name="Ulvskov P."/>
            <person name="Glockner G."/>
            <person name="Delwiche C.F."/>
            <person name="Petrasek J."/>
            <person name="Van de Peer Y."/>
            <person name="Friml J."/>
            <person name="Beilby M."/>
            <person name="Dolan L."/>
            <person name="Kohara Y."/>
            <person name="Sugano S."/>
            <person name="Fujiyama A."/>
            <person name="Delaux P.-M."/>
            <person name="Quint M."/>
            <person name="TheiBen G."/>
            <person name="Hagemann M."/>
            <person name="Harholt J."/>
            <person name="Dunand C."/>
            <person name="Zachgo S."/>
            <person name="Langdale J."/>
            <person name="Maumus F."/>
            <person name="Straeten D.V.D."/>
            <person name="Gould S.B."/>
            <person name="Rensing S.A."/>
        </authorList>
    </citation>
    <scope>NUCLEOTIDE SEQUENCE [LARGE SCALE GENOMIC DNA]</scope>
    <source>
        <strain evidence="18 19">S276</strain>
    </source>
</reference>
<dbReference type="GO" id="GO:0016818">
    <property type="term" value="F:hydrolase activity, acting on acid anhydrides, in phosphorus-containing anhydrides"/>
    <property type="evidence" value="ECO:0007669"/>
    <property type="project" value="InterPro"/>
</dbReference>
<dbReference type="SUPFAM" id="SSF52540">
    <property type="entry name" value="P-loop containing nucleoside triphosphate hydrolases"/>
    <property type="match status" value="3"/>
</dbReference>
<feature type="domain" description="RING-type" evidence="15">
    <location>
        <begin position="1155"/>
        <end position="1195"/>
    </location>
</feature>
<evidence type="ECO:0000256" key="11">
    <source>
        <dbReference type="ARBA" id="ARBA00023204"/>
    </source>
</evidence>
<dbReference type="InterPro" id="IPR014905">
    <property type="entry name" value="HIRAN"/>
</dbReference>
<evidence type="ECO:0000256" key="10">
    <source>
        <dbReference type="ARBA" id="ARBA00022840"/>
    </source>
</evidence>
<feature type="domain" description="Helicase C-terminal" evidence="17">
    <location>
        <begin position="1225"/>
        <end position="1390"/>
    </location>
</feature>
<feature type="compositionally biased region" description="Low complexity" evidence="14">
    <location>
        <begin position="196"/>
        <end position="211"/>
    </location>
</feature>
<evidence type="ECO:0000259" key="17">
    <source>
        <dbReference type="PROSITE" id="PS51194"/>
    </source>
</evidence>
<dbReference type="SMART" id="SM00490">
    <property type="entry name" value="HELICc"/>
    <property type="match status" value="1"/>
</dbReference>
<comment type="subcellular location">
    <subcellularLocation>
        <location evidence="1">Nucleus</location>
    </subcellularLocation>
</comment>
<evidence type="ECO:0000313" key="18">
    <source>
        <dbReference type="EMBL" id="GBG80826.1"/>
    </source>
</evidence>
<evidence type="ECO:0000259" key="15">
    <source>
        <dbReference type="PROSITE" id="PS50089"/>
    </source>
</evidence>
<feature type="region of interest" description="Disordered" evidence="14">
    <location>
        <begin position="433"/>
        <end position="456"/>
    </location>
</feature>
<feature type="compositionally biased region" description="Low complexity" evidence="14">
    <location>
        <begin position="177"/>
        <end position="186"/>
    </location>
</feature>
<dbReference type="CDD" id="cd18008">
    <property type="entry name" value="DEXDc_SHPRH-like"/>
    <property type="match status" value="1"/>
</dbReference>
<evidence type="ECO:0000256" key="1">
    <source>
        <dbReference type="ARBA" id="ARBA00004123"/>
    </source>
</evidence>
<feature type="domain" description="Helicase ATP-binding" evidence="16">
    <location>
        <begin position="829"/>
        <end position="971"/>
    </location>
</feature>
<evidence type="ECO:0000256" key="4">
    <source>
        <dbReference type="ARBA" id="ARBA00022741"/>
    </source>
</evidence>
<feature type="compositionally biased region" description="Polar residues" evidence="14">
    <location>
        <begin position="63"/>
        <end position="76"/>
    </location>
</feature>
<proteinExistence type="inferred from homology"/>
<dbReference type="Pfam" id="PF08797">
    <property type="entry name" value="HIRAN"/>
    <property type="match status" value="1"/>
</dbReference>
<dbReference type="InterPro" id="IPR050628">
    <property type="entry name" value="SNF2_RAD54_helicase_TF"/>
</dbReference>
<protein>
    <submittedName>
        <fullName evidence="18">Uncharacterized protein</fullName>
    </submittedName>
</protein>
<dbReference type="Gene3D" id="3.30.40.10">
    <property type="entry name" value="Zinc/RING finger domain, C3HC4 (zinc finger)"/>
    <property type="match status" value="1"/>
</dbReference>
<evidence type="ECO:0000256" key="12">
    <source>
        <dbReference type="ARBA" id="ARBA00023242"/>
    </source>
</evidence>
<dbReference type="GO" id="GO:0005524">
    <property type="term" value="F:ATP binding"/>
    <property type="evidence" value="ECO:0007669"/>
    <property type="project" value="UniProtKB-KW"/>
</dbReference>
<dbReference type="GO" id="GO:0003676">
    <property type="term" value="F:nucleic acid binding"/>
    <property type="evidence" value="ECO:0007669"/>
    <property type="project" value="InterPro"/>
</dbReference>
<dbReference type="PROSITE" id="PS51192">
    <property type="entry name" value="HELICASE_ATP_BIND_1"/>
    <property type="match status" value="1"/>
</dbReference>
<keyword evidence="6 13" id="KW-0863">Zinc-finger</keyword>
<dbReference type="EMBL" id="BFEA01000358">
    <property type="protein sequence ID" value="GBG80826.1"/>
    <property type="molecule type" value="Genomic_DNA"/>
</dbReference>
<dbReference type="InterPro" id="IPR038718">
    <property type="entry name" value="SNF2-like_sf"/>
</dbReference>
<dbReference type="GO" id="GO:0008270">
    <property type="term" value="F:zinc ion binding"/>
    <property type="evidence" value="ECO:0007669"/>
    <property type="project" value="UniProtKB-KW"/>
</dbReference>
<keyword evidence="4" id="KW-0547">Nucleotide-binding</keyword>
<evidence type="ECO:0000256" key="14">
    <source>
        <dbReference type="SAM" id="MobiDB-lite"/>
    </source>
</evidence>
<dbReference type="SMART" id="SM00184">
    <property type="entry name" value="RING"/>
    <property type="match status" value="1"/>
</dbReference>
<keyword evidence="10" id="KW-0067">ATP-binding</keyword>
<accession>A0A388LEU3</accession>
<dbReference type="GO" id="GO:0006281">
    <property type="term" value="P:DNA repair"/>
    <property type="evidence" value="ECO:0007669"/>
    <property type="project" value="UniProtKB-KW"/>
</dbReference>